<dbReference type="Pfam" id="PF01584">
    <property type="entry name" value="CheW"/>
    <property type="match status" value="1"/>
</dbReference>
<evidence type="ECO:0000313" key="2">
    <source>
        <dbReference type="EMBL" id="NWJ47568.1"/>
    </source>
</evidence>
<dbReference type="InterPro" id="IPR039315">
    <property type="entry name" value="CheW"/>
</dbReference>
<name>A0A8T7M636_9CHLR</name>
<dbReference type="PROSITE" id="PS50851">
    <property type="entry name" value="CHEW"/>
    <property type="match status" value="1"/>
</dbReference>
<dbReference type="EMBL" id="JACATZ010000003">
    <property type="protein sequence ID" value="NWJ47568.1"/>
    <property type="molecule type" value="Genomic_DNA"/>
</dbReference>
<dbReference type="SMART" id="SM00260">
    <property type="entry name" value="CheW"/>
    <property type="match status" value="1"/>
</dbReference>
<dbReference type="Gene3D" id="2.30.30.40">
    <property type="entry name" value="SH3 Domains"/>
    <property type="match status" value="1"/>
</dbReference>
<evidence type="ECO:0000259" key="1">
    <source>
        <dbReference type="PROSITE" id="PS50851"/>
    </source>
</evidence>
<accession>A0A8T7M636</accession>
<dbReference type="AlphaFoldDB" id="A0A8T7M636"/>
<dbReference type="Gene3D" id="2.40.50.180">
    <property type="entry name" value="CheA-289, Domain 4"/>
    <property type="match status" value="1"/>
</dbReference>
<sequence length="149" mass="16301">MTFEIGNKFYALETGILVEIIQAVQITNVPGSSESICGVINYRGNLLPVISGSKVLGVDFGIPLIQQHMLILSNGTDLIVPQLCLLVDQVLKFESPNEVKNISEVITDTQDNEIIEFIAKLEIGLVPVLNNAALIRRFNTNAFTNMTAN</sequence>
<reference evidence="2 3" key="1">
    <citation type="submission" date="2020-06" db="EMBL/GenBank/DDBJ databases">
        <title>Anoxygenic phototrophic Chloroflexota member uses a Type I reaction center.</title>
        <authorList>
            <person name="Tsuji J.M."/>
            <person name="Shaw N.A."/>
            <person name="Nagashima S."/>
            <person name="Venkiteswaran J."/>
            <person name="Schiff S.L."/>
            <person name="Hanada S."/>
            <person name="Tank M."/>
            <person name="Neufeld J.D."/>
        </authorList>
    </citation>
    <scope>NUCLEOTIDE SEQUENCE [LARGE SCALE GENOMIC DNA]</scope>
    <source>
        <strain evidence="2">L227-S17</strain>
    </source>
</reference>
<dbReference type="InterPro" id="IPR002545">
    <property type="entry name" value="CheW-lke_dom"/>
</dbReference>
<feature type="domain" description="CheW-like" evidence="1">
    <location>
        <begin position="1"/>
        <end position="140"/>
    </location>
</feature>
<dbReference type="GO" id="GO:0006935">
    <property type="term" value="P:chemotaxis"/>
    <property type="evidence" value="ECO:0007669"/>
    <property type="project" value="InterPro"/>
</dbReference>
<dbReference type="PANTHER" id="PTHR22617">
    <property type="entry name" value="CHEMOTAXIS SENSOR HISTIDINE KINASE-RELATED"/>
    <property type="match status" value="1"/>
</dbReference>
<dbReference type="PANTHER" id="PTHR22617:SF23">
    <property type="entry name" value="CHEMOTAXIS PROTEIN CHEW"/>
    <property type="match status" value="1"/>
</dbReference>
<evidence type="ECO:0000313" key="3">
    <source>
        <dbReference type="Proteomes" id="UP000521676"/>
    </source>
</evidence>
<proteinExistence type="predicted"/>
<dbReference type="GO" id="GO:0007165">
    <property type="term" value="P:signal transduction"/>
    <property type="evidence" value="ECO:0007669"/>
    <property type="project" value="InterPro"/>
</dbReference>
<protein>
    <submittedName>
        <fullName evidence="2">Chemotaxis protein CheW</fullName>
    </submittedName>
</protein>
<gene>
    <name evidence="2" type="ORF">HXX08_17055</name>
</gene>
<dbReference type="InterPro" id="IPR036061">
    <property type="entry name" value="CheW-like_dom_sf"/>
</dbReference>
<organism evidence="2 3">
    <name type="scientific">Candidatus Chlorohelix allophototropha</name>
    <dbReference type="NCBI Taxonomy" id="3003348"/>
    <lineage>
        <taxon>Bacteria</taxon>
        <taxon>Bacillati</taxon>
        <taxon>Chloroflexota</taxon>
        <taxon>Chloroflexia</taxon>
        <taxon>Candidatus Chloroheliales</taxon>
        <taxon>Candidatus Chloroheliaceae</taxon>
        <taxon>Candidatus Chlorohelix</taxon>
    </lineage>
</organism>
<dbReference type="Proteomes" id="UP000521676">
    <property type="component" value="Unassembled WGS sequence"/>
</dbReference>
<comment type="caution">
    <text evidence="2">The sequence shown here is derived from an EMBL/GenBank/DDBJ whole genome shotgun (WGS) entry which is preliminary data.</text>
</comment>
<dbReference type="GO" id="GO:0005829">
    <property type="term" value="C:cytosol"/>
    <property type="evidence" value="ECO:0007669"/>
    <property type="project" value="TreeGrafter"/>
</dbReference>
<dbReference type="SUPFAM" id="SSF50341">
    <property type="entry name" value="CheW-like"/>
    <property type="match status" value="1"/>
</dbReference>